<dbReference type="SUPFAM" id="SSF46955">
    <property type="entry name" value="Putative DNA-binding domain"/>
    <property type="match status" value="1"/>
</dbReference>
<dbReference type="EMBL" id="JBHTOP010000029">
    <property type="protein sequence ID" value="MFD1673085.1"/>
    <property type="molecule type" value="Genomic_DNA"/>
</dbReference>
<organism evidence="1 2">
    <name type="scientific">Agrilactobacillus yilanensis</name>
    <dbReference type="NCBI Taxonomy" id="2485997"/>
    <lineage>
        <taxon>Bacteria</taxon>
        <taxon>Bacillati</taxon>
        <taxon>Bacillota</taxon>
        <taxon>Bacilli</taxon>
        <taxon>Lactobacillales</taxon>
        <taxon>Lactobacillaceae</taxon>
        <taxon>Agrilactobacillus</taxon>
    </lineage>
</organism>
<dbReference type="RefSeq" id="WP_125715608.1">
    <property type="nucleotide sequence ID" value="NZ_JBHTOP010000029.1"/>
</dbReference>
<reference evidence="2" key="1">
    <citation type="journal article" date="2019" name="Int. J. Syst. Evol. Microbiol.">
        <title>The Global Catalogue of Microorganisms (GCM) 10K type strain sequencing project: providing services to taxonomists for standard genome sequencing and annotation.</title>
        <authorList>
            <consortium name="The Broad Institute Genomics Platform"/>
            <consortium name="The Broad Institute Genome Sequencing Center for Infectious Disease"/>
            <person name="Wu L."/>
            <person name="Ma J."/>
        </authorList>
    </citation>
    <scope>NUCLEOTIDE SEQUENCE [LARGE SCALE GENOMIC DNA]</scope>
    <source>
        <strain evidence="2">CCM 8896</strain>
    </source>
</reference>
<evidence type="ECO:0000313" key="1">
    <source>
        <dbReference type="EMBL" id="MFD1673085.1"/>
    </source>
</evidence>
<dbReference type="InterPro" id="IPR009061">
    <property type="entry name" value="DNA-bd_dom_put_sf"/>
</dbReference>
<gene>
    <name evidence="1" type="ORF">ACFQ5M_13565</name>
</gene>
<dbReference type="Proteomes" id="UP001597267">
    <property type="component" value="Unassembled WGS sequence"/>
</dbReference>
<name>A0ABW4JC98_9LACO</name>
<comment type="caution">
    <text evidence="1">The sequence shown here is derived from an EMBL/GenBank/DDBJ whole genome shotgun (WGS) entry which is preliminary data.</text>
</comment>
<sequence length="76" mass="8700">MTTNTIEKRLHALERGVAKQNLTYYKMVEAMAAVSISRNTLKKWFREGLPYSVIDGTTLVKRSDLEAFIDSHVRKA</sequence>
<proteinExistence type="predicted"/>
<protein>
    <submittedName>
        <fullName evidence="1">Helix-turn-helix domain-containing protein</fullName>
    </submittedName>
</protein>
<accession>A0ABW4JC98</accession>
<evidence type="ECO:0000313" key="2">
    <source>
        <dbReference type="Proteomes" id="UP001597267"/>
    </source>
</evidence>
<keyword evidence="2" id="KW-1185">Reference proteome</keyword>